<organism evidence="10">
    <name type="scientific">Lygus hesperus</name>
    <name type="common">Western plant bug</name>
    <dbReference type="NCBI Taxonomy" id="30085"/>
    <lineage>
        <taxon>Eukaryota</taxon>
        <taxon>Metazoa</taxon>
        <taxon>Ecdysozoa</taxon>
        <taxon>Arthropoda</taxon>
        <taxon>Hexapoda</taxon>
        <taxon>Insecta</taxon>
        <taxon>Pterygota</taxon>
        <taxon>Neoptera</taxon>
        <taxon>Paraneoptera</taxon>
        <taxon>Hemiptera</taxon>
        <taxon>Heteroptera</taxon>
        <taxon>Panheteroptera</taxon>
        <taxon>Cimicomorpha</taxon>
        <taxon>Miridae</taxon>
        <taxon>Mirini</taxon>
        <taxon>Lygus</taxon>
    </lineage>
</organism>
<keyword evidence="5 9" id="KW-0769">Symport</keyword>
<feature type="transmembrane region" description="Helical" evidence="9">
    <location>
        <begin position="110"/>
        <end position="130"/>
    </location>
</feature>
<dbReference type="GO" id="GO:0015175">
    <property type="term" value="F:neutral L-amino acid transmembrane transporter activity"/>
    <property type="evidence" value="ECO:0007669"/>
    <property type="project" value="TreeGrafter"/>
</dbReference>
<dbReference type="InterPro" id="IPR001991">
    <property type="entry name" value="Na-dicarboxylate_symporter"/>
</dbReference>
<proteinExistence type="inferred from homology"/>
<dbReference type="InterPro" id="IPR036458">
    <property type="entry name" value="Na:dicarbo_symporter_sf"/>
</dbReference>
<dbReference type="EMBL" id="GDHC01007080">
    <property type="protein sequence ID" value="JAQ11549.1"/>
    <property type="molecule type" value="Transcribed_RNA"/>
</dbReference>
<name>A0A146LWK2_LYGHE</name>
<feature type="transmembrane region" description="Helical" evidence="9">
    <location>
        <begin position="367"/>
        <end position="391"/>
    </location>
</feature>
<evidence type="ECO:0000256" key="1">
    <source>
        <dbReference type="ARBA" id="ARBA00004141"/>
    </source>
</evidence>
<dbReference type="PANTHER" id="PTHR11958:SF111">
    <property type="entry name" value="AMINO ACID TRANSPORTER"/>
    <property type="match status" value="1"/>
</dbReference>
<comment type="subcellular location">
    <subcellularLocation>
        <location evidence="1 9">Membrane</location>
        <topology evidence="1 9">Multi-pass membrane protein</topology>
    </subcellularLocation>
</comment>
<evidence type="ECO:0000256" key="6">
    <source>
        <dbReference type="ARBA" id="ARBA00022989"/>
    </source>
</evidence>
<sequence>MPGPAMFPDYIFTRMGPDEREQRSSCRRWLSDNLFLVCTLLGVTGGIILGFLVRPLNPSPDVIMLISYPGELFMRVLKLMILPFVISCLIMGTATLNISKNGRIAIRTMTYFFVTSLINVTLGITLVLLIHPGDPSVKFNSTVQTQDVSPVKPLDGFLDMGRNLVPDNLFQAAFEQTFTEYVPVSIKYEHVEHPNENASNIEVIQQAKINRHLKFRDGTNTLGIIFFCLIFGCVLGTLGPQKHIVINFFNVIYEVLLKMLMGAIWFTPLGVGSIICGKIISLGQLSQTLTQLSWFILAVAIGFGIYQFIIIQCIYFFFVRKNPFKYYGSFGPAILTAFATASKSAALPITFRIMDDKVKVDKRITRFILPIGTINMDGTALFISASIIFIAQMNNIYLGMGEILTIGLSCTAASMSSATVPSAALVLVLMLCSTINAPTEDVSLLFAIDWFVDRLRTTNNLLGDCYACAVVEKLSRVELSVSEDEDGGEYKMNGQAAAVGNGTCVIDIPRNETTNI</sequence>
<dbReference type="PRINTS" id="PR00173">
    <property type="entry name" value="EDTRNSPORT"/>
</dbReference>
<dbReference type="Gene3D" id="1.10.3860.10">
    <property type="entry name" value="Sodium:dicarboxylate symporter"/>
    <property type="match status" value="1"/>
</dbReference>
<protein>
    <recommendedName>
        <fullName evidence="9">Amino acid transporter</fullName>
    </recommendedName>
</protein>
<keyword evidence="8" id="KW-0325">Glycoprotein</keyword>
<dbReference type="InterPro" id="IPR018107">
    <property type="entry name" value="Na-dicarboxylate_symporter_CS"/>
</dbReference>
<dbReference type="PANTHER" id="PTHR11958">
    <property type="entry name" value="SODIUM/DICARBOXYLATE SYMPORTER-RELATED"/>
    <property type="match status" value="1"/>
</dbReference>
<dbReference type="InterPro" id="IPR050746">
    <property type="entry name" value="DAACS"/>
</dbReference>
<evidence type="ECO:0000313" key="10">
    <source>
        <dbReference type="EMBL" id="JAQ11549.1"/>
    </source>
</evidence>
<feature type="transmembrane region" description="Helical" evidence="9">
    <location>
        <begin position="259"/>
        <end position="280"/>
    </location>
</feature>
<dbReference type="GO" id="GO:0015501">
    <property type="term" value="F:glutamate:sodium symporter activity"/>
    <property type="evidence" value="ECO:0007669"/>
    <property type="project" value="TreeGrafter"/>
</dbReference>
<keyword evidence="7 9" id="KW-0472">Membrane</keyword>
<evidence type="ECO:0000256" key="5">
    <source>
        <dbReference type="ARBA" id="ARBA00022847"/>
    </source>
</evidence>
<evidence type="ECO:0000256" key="3">
    <source>
        <dbReference type="ARBA" id="ARBA00022448"/>
    </source>
</evidence>
<dbReference type="Pfam" id="PF00375">
    <property type="entry name" value="SDF"/>
    <property type="match status" value="1"/>
</dbReference>
<dbReference type="GO" id="GO:0005886">
    <property type="term" value="C:plasma membrane"/>
    <property type="evidence" value="ECO:0007669"/>
    <property type="project" value="TreeGrafter"/>
</dbReference>
<evidence type="ECO:0000256" key="2">
    <source>
        <dbReference type="ARBA" id="ARBA00006148"/>
    </source>
</evidence>
<comment type="similarity">
    <text evidence="2 9">Belongs to the dicarboxylate/amino acid:cation symporter (DAACS) (TC 2.A.23) family.</text>
</comment>
<feature type="transmembrane region" description="Helical" evidence="9">
    <location>
        <begin position="33"/>
        <end position="53"/>
    </location>
</feature>
<accession>A0A146LWK2</accession>
<evidence type="ECO:0000256" key="8">
    <source>
        <dbReference type="ARBA" id="ARBA00023180"/>
    </source>
</evidence>
<feature type="transmembrane region" description="Helical" evidence="9">
    <location>
        <begin position="326"/>
        <end position="347"/>
    </location>
</feature>
<evidence type="ECO:0000256" key="7">
    <source>
        <dbReference type="ARBA" id="ARBA00023136"/>
    </source>
</evidence>
<dbReference type="AlphaFoldDB" id="A0A146LWK2"/>
<gene>
    <name evidence="10" type="primary">Slc1a2_1</name>
    <name evidence="10" type="ORF">g.65553</name>
</gene>
<feature type="transmembrane region" description="Helical" evidence="9">
    <location>
        <begin position="73"/>
        <end position="98"/>
    </location>
</feature>
<evidence type="ECO:0000256" key="4">
    <source>
        <dbReference type="ARBA" id="ARBA00022692"/>
    </source>
</evidence>
<keyword evidence="6 9" id="KW-1133">Transmembrane helix</keyword>
<keyword evidence="3 9" id="KW-0813">Transport</keyword>
<feature type="transmembrane region" description="Helical" evidence="9">
    <location>
        <begin position="292"/>
        <end position="319"/>
    </location>
</feature>
<dbReference type="SUPFAM" id="SSF118215">
    <property type="entry name" value="Proton glutamate symport protein"/>
    <property type="match status" value="1"/>
</dbReference>
<dbReference type="PROSITE" id="PS00713">
    <property type="entry name" value="NA_DICARBOXYL_SYMP_1"/>
    <property type="match status" value="1"/>
</dbReference>
<dbReference type="GO" id="GO:0005313">
    <property type="term" value="F:L-glutamate transmembrane transporter activity"/>
    <property type="evidence" value="ECO:0007669"/>
    <property type="project" value="TreeGrafter"/>
</dbReference>
<keyword evidence="4 9" id="KW-0812">Transmembrane</keyword>
<reference evidence="10" key="1">
    <citation type="journal article" date="2016" name="Gigascience">
        <title>De novo construction of an expanded transcriptome assembly for the western tarnished plant bug, Lygus hesperus.</title>
        <authorList>
            <person name="Tassone E.E."/>
            <person name="Geib S.M."/>
            <person name="Hall B."/>
            <person name="Fabrick J.A."/>
            <person name="Brent C.S."/>
            <person name="Hull J.J."/>
        </authorList>
    </citation>
    <scope>NUCLEOTIDE SEQUENCE</scope>
</reference>
<evidence type="ECO:0000256" key="9">
    <source>
        <dbReference type="RuleBase" id="RU361216"/>
    </source>
</evidence>
<feature type="transmembrane region" description="Helical" evidence="9">
    <location>
        <begin position="221"/>
        <end position="238"/>
    </location>
</feature>